<dbReference type="Gene3D" id="3.40.50.2300">
    <property type="match status" value="1"/>
</dbReference>
<evidence type="ECO:0000259" key="14">
    <source>
        <dbReference type="PROSITE" id="PS50113"/>
    </source>
</evidence>
<dbReference type="InterPro" id="IPR036097">
    <property type="entry name" value="HisK_dim/P_sf"/>
</dbReference>
<dbReference type="InterPro" id="IPR001610">
    <property type="entry name" value="PAC"/>
</dbReference>
<dbReference type="InterPro" id="IPR003661">
    <property type="entry name" value="HisK_dim/P_dom"/>
</dbReference>
<evidence type="ECO:0000256" key="7">
    <source>
        <dbReference type="ARBA" id="ARBA00022840"/>
    </source>
</evidence>
<keyword evidence="6 15" id="KW-0418">Kinase</keyword>
<dbReference type="Gene3D" id="3.30.450.20">
    <property type="entry name" value="PAS domain"/>
    <property type="match status" value="1"/>
</dbReference>
<dbReference type="eggNOG" id="COG4191">
    <property type="taxonomic scope" value="Bacteria"/>
</dbReference>
<evidence type="ECO:0000259" key="11">
    <source>
        <dbReference type="PROSITE" id="PS50109"/>
    </source>
</evidence>
<keyword evidence="16" id="KW-1185">Reference proteome</keyword>
<keyword evidence="3 9" id="KW-0597">Phosphoprotein</keyword>
<dbReference type="SUPFAM" id="SSF47384">
    <property type="entry name" value="Homodimeric domain of signal transducing histidine kinase"/>
    <property type="match status" value="1"/>
</dbReference>
<keyword evidence="7" id="KW-0067">ATP-binding</keyword>
<dbReference type="GO" id="GO:0000155">
    <property type="term" value="F:phosphorelay sensor kinase activity"/>
    <property type="evidence" value="ECO:0007669"/>
    <property type="project" value="InterPro"/>
</dbReference>
<dbReference type="SUPFAM" id="SSF55874">
    <property type="entry name" value="ATPase domain of HSP90 chaperone/DNA topoisomerase II/histidine kinase"/>
    <property type="match status" value="1"/>
</dbReference>
<dbReference type="SUPFAM" id="SSF55785">
    <property type="entry name" value="PYP-like sensor domain (PAS domain)"/>
    <property type="match status" value="1"/>
</dbReference>
<dbReference type="InterPro" id="IPR005467">
    <property type="entry name" value="His_kinase_dom"/>
</dbReference>
<feature type="transmembrane region" description="Helical" evidence="10">
    <location>
        <begin position="81"/>
        <end position="99"/>
    </location>
</feature>
<dbReference type="PROSITE" id="PS50112">
    <property type="entry name" value="PAS"/>
    <property type="match status" value="1"/>
</dbReference>
<dbReference type="PROSITE" id="PS50110">
    <property type="entry name" value="RESPONSE_REGULATORY"/>
    <property type="match status" value="1"/>
</dbReference>
<evidence type="ECO:0000256" key="4">
    <source>
        <dbReference type="ARBA" id="ARBA00022679"/>
    </source>
</evidence>
<dbReference type="CDD" id="cd00130">
    <property type="entry name" value="PAS"/>
    <property type="match status" value="1"/>
</dbReference>
<sequence>MAWSRSCCDDNHHCAIAHEGSIRMVQNLIVNRPGVFIASYSGLALLLSGLTIVIRGSEYLLYLLIWPIIMSAALALWRMYLILVGIGVAVTAITLPLVVPNLNESAMTALAAALAAVLFCESIYRLMDRQRAMARALRESEERFRCTFERAPAPMAVTDVQGRLKWFNQRLCDALGYKRDELNQQMMSRFAYSDDQNLRLHPALLASPDGEAAIEKRYVAKDGRVIPMLVRGTLLHNAAGEPHEVLVIFFDLTAQREAEAQRLALERQMLEVQRLESLGILAGGVAHNFNNLLASILGNTNLALLDTPPHSPARPCLEQVESDVQRATELTRQMLAYTGRGQVMRETIDVNADLNAMTPLLRAVIPSAISIDYQCEQESLKVCFERVQLRQIIVALVNNAAESIGDQPGQIVITTAERTFDAANLPSSAIGTEMREGRYAIIDVRDTGCGIDRQTMERMFDPFFTTKPGRRGLGLAATLGIVRSHSGAIQVESAPRQGSVFRVFIPVETLIPETPSSSPSLPRLEAAQPEVRQSQGIVLVIDDERSVRSMAARMVERLGFETLQASDGEDGVALFNAHADSIACVLLDVSMPVMDGAQALQIMRAIRPDAPIVFMSGYAGEELAARFGQLQPSGFLYKPFDTAELKACLDAALKK</sequence>
<feature type="domain" description="PAS" evidence="13">
    <location>
        <begin position="140"/>
        <end position="182"/>
    </location>
</feature>
<keyword evidence="10" id="KW-0472">Membrane</keyword>
<dbReference type="GO" id="GO:0005524">
    <property type="term" value="F:ATP binding"/>
    <property type="evidence" value="ECO:0007669"/>
    <property type="project" value="UniProtKB-KW"/>
</dbReference>
<dbReference type="HOGENOM" id="CLU_000445_114_51_0"/>
<evidence type="ECO:0000256" key="5">
    <source>
        <dbReference type="ARBA" id="ARBA00022741"/>
    </source>
</evidence>
<dbReference type="EC" id="2.7.13.3" evidence="2"/>
<dbReference type="NCBIfam" id="TIGR00229">
    <property type="entry name" value="sensory_box"/>
    <property type="match status" value="1"/>
</dbReference>
<feature type="domain" description="Response regulatory" evidence="12">
    <location>
        <begin position="537"/>
        <end position="653"/>
    </location>
</feature>
<evidence type="ECO:0000313" key="16">
    <source>
        <dbReference type="Proteomes" id="UP000000263"/>
    </source>
</evidence>
<evidence type="ECO:0000256" key="2">
    <source>
        <dbReference type="ARBA" id="ARBA00012438"/>
    </source>
</evidence>
<dbReference type="STRING" id="383372.Rcas_2469"/>
<evidence type="ECO:0000256" key="9">
    <source>
        <dbReference type="PROSITE-ProRule" id="PRU00169"/>
    </source>
</evidence>
<evidence type="ECO:0000256" key="3">
    <source>
        <dbReference type="ARBA" id="ARBA00022553"/>
    </source>
</evidence>
<dbReference type="SMART" id="SM00091">
    <property type="entry name" value="PAS"/>
    <property type="match status" value="1"/>
</dbReference>
<dbReference type="Pfam" id="PF13426">
    <property type="entry name" value="PAS_9"/>
    <property type="match status" value="1"/>
</dbReference>
<dbReference type="Gene3D" id="3.30.565.10">
    <property type="entry name" value="Histidine kinase-like ATPase, C-terminal domain"/>
    <property type="match status" value="1"/>
</dbReference>
<dbReference type="Proteomes" id="UP000000263">
    <property type="component" value="Chromosome"/>
</dbReference>
<evidence type="ECO:0000259" key="12">
    <source>
        <dbReference type="PROSITE" id="PS50110"/>
    </source>
</evidence>
<dbReference type="AlphaFoldDB" id="A7NM01"/>
<dbReference type="EMBL" id="CP000804">
    <property type="protein sequence ID" value="ABU58549.1"/>
    <property type="molecule type" value="Genomic_DNA"/>
</dbReference>
<feature type="transmembrane region" description="Helical" evidence="10">
    <location>
        <begin position="105"/>
        <end position="124"/>
    </location>
</feature>
<dbReference type="Gene3D" id="1.10.287.130">
    <property type="match status" value="1"/>
</dbReference>
<keyword evidence="10" id="KW-0812">Transmembrane</keyword>
<dbReference type="PROSITE" id="PS50113">
    <property type="entry name" value="PAC"/>
    <property type="match status" value="1"/>
</dbReference>
<dbReference type="SMART" id="SM00387">
    <property type="entry name" value="HATPase_c"/>
    <property type="match status" value="1"/>
</dbReference>
<feature type="modified residue" description="4-aspartylphosphate" evidence="9">
    <location>
        <position position="588"/>
    </location>
</feature>
<keyword evidence="8" id="KW-0902">Two-component regulatory system</keyword>
<dbReference type="PANTHER" id="PTHR43065:SF46">
    <property type="entry name" value="C4-DICARBOXYLATE TRANSPORT SENSOR PROTEIN DCTB"/>
    <property type="match status" value="1"/>
</dbReference>
<organism evidence="15 16">
    <name type="scientific">Roseiflexus castenholzii (strain DSM 13941 / HLO8)</name>
    <dbReference type="NCBI Taxonomy" id="383372"/>
    <lineage>
        <taxon>Bacteria</taxon>
        <taxon>Bacillati</taxon>
        <taxon>Chloroflexota</taxon>
        <taxon>Chloroflexia</taxon>
        <taxon>Chloroflexales</taxon>
        <taxon>Roseiflexineae</taxon>
        <taxon>Roseiflexaceae</taxon>
        <taxon>Roseiflexus</taxon>
    </lineage>
</organism>
<dbReference type="Pfam" id="PF00072">
    <property type="entry name" value="Response_reg"/>
    <property type="match status" value="1"/>
</dbReference>
<dbReference type="InterPro" id="IPR000014">
    <property type="entry name" value="PAS"/>
</dbReference>
<dbReference type="CDD" id="cd00082">
    <property type="entry name" value="HisKA"/>
    <property type="match status" value="1"/>
</dbReference>
<dbReference type="PANTHER" id="PTHR43065">
    <property type="entry name" value="SENSOR HISTIDINE KINASE"/>
    <property type="match status" value="1"/>
</dbReference>
<evidence type="ECO:0000256" key="10">
    <source>
        <dbReference type="SAM" id="Phobius"/>
    </source>
</evidence>
<proteinExistence type="predicted"/>
<dbReference type="InterPro" id="IPR003594">
    <property type="entry name" value="HATPase_dom"/>
</dbReference>
<dbReference type="PRINTS" id="PR00344">
    <property type="entry name" value="BCTRLSENSOR"/>
</dbReference>
<dbReference type="InterPro" id="IPR036890">
    <property type="entry name" value="HATPase_C_sf"/>
</dbReference>
<accession>A7NM01</accession>
<keyword evidence="4" id="KW-0808">Transferase</keyword>
<dbReference type="InterPro" id="IPR004358">
    <property type="entry name" value="Sig_transdc_His_kin-like_C"/>
</dbReference>
<dbReference type="SMART" id="SM00448">
    <property type="entry name" value="REC"/>
    <property type="match status" value="1"/>
</dbReference>
<dbReference type="PROSITE" id="PS50109">
    <property type="entry name" value="HIS_KIN"/>
    <property type="match status" value="1"/>
</dbReference>
<evidence type="ECO:0000256" key="8">
    <source>
        <dbReference type="ARBA" id="ARBA00023012"/>
    </source>
</evidence>
<protein>
    <recommendedName>
        <fullName evidence="2">histidine kinase</fullName>
        <ecNumber evidence="2">2.7.13.3</ecNumber>
    </recommendedName>
</protein>
<evidence type="ECO:0000313" key="15">
    <source>
        <dbReference type="EMBL" id="ABU58549.1"/>
    </source>
</evidence>
<dbReference type="eggNOG" id="COG2204">
    <property type="taxonomic scope" value="Bacteria"/>
</dbReference>
<evidence type="ECO:0000256" key="6">
    <source>
        <dbReference type="ARBA" id="ARBA00022777"/>
    </source>
</evidence>
<comment type="catalytic activity">
    <reaction evidence="1">
        <text>ATP + protein L-histidine = ADP + protein N-phospho-L-histidine.</text>
        <dbReference type="EC" id="2.7.13.3"/>
    </reaction>
</comment>
<dbReference type="CDD" id="cd00156">
    <property type="entry name" value="REC"/>
    <property type="match status" value="1"/>
</dbReference>
<reference evidence="15 16" key="1">
    <citation type="submission" date="2007-08" db="EMBL/GenBank/DDBJ databases">
        <title>Complete sequence of Roseiflexus castenholzii DSM 13941.</title>
        <authorList>
            <consortium name="US DOE Joint Genome Institute"/>
            <person name="Copeland A."/>
            <person name="Lucas S."/>
            <person name="Lapidus A."/>
            <person name="Barry K."/>
            <person name="Glavina del Rio T."/>
            <person name="Dalin E."/>
            <person name="Tice H."/>
            <person name="Pitluck S."/>
            <person name="Thompson L.S."/>
            <person name="Brettin T."/>
            <person name="Bruce D."/>
            <person name="Detter J.C."/>
            <person name="Han C."/>
            <person name="Tapia R."/>
            <person name="Schmutz J."/>
            <person name="Larimer F."/>
            <person name="Land M."/>
            <person name="Hauser L."/>
            <person name="Kyrpides N."/>
            <person name="Mikhailova N."/>
            <person name="Bryant D.A."/>
            <person name="Hanada S."/>
            <person name="Tsukatani Y."/>
            <person name="Richardson P."/>
        </authorList>
    </citation>
    <scope>NUCLEOTIDE SEQUENCE [LARGE SCALE GENOMIC DNA]</scope>
    <source>
        <strain evidence="16">DSM 13941 / HLO8</strain>
    </source>
</reference>
<dbReference type="SUPFAM" id="SSF52172">
    <property type="entry name" value="CheY-like"/>
    <property type="match status" value="1"/>
</dbReference>
<name>A7NM01_ROSCS</name>
<keyword evidence="5" id="KW-0547">Nucleotide-binding</keyword>
<feature type="domain" description="PAC" evidence="14">
    <location>
        <begin position="212"/>
        <end position="264"/>
    </location>
</feature>
<dbReference type="InterPro" id="IPR011006">
    <property type="entry name" value="CheY-like_superfamily"/>
</dbReference>
<keyword evidence="10" id="KW-1133">Transmembrane helix</keyword>
<dbReference type="eggNOG" id="COG3829">
    <property type="taxonomic scope" value="Bacteria"/>
</dbReference>
<dbReference type="InterPro" id="IPR035965">
    <property type="entry name" value="PAS-like_dom_sf"/>
</dbReference>
<evidence type="ECO:0000256" key="1">
    <source>
        <dbReference type="ARBA" id="ARBA00000085"/>
    </source>
</evidence>
<feature type="domain" description="Histidine kinase" evidence="11">
    <location>
        <begin position="284"/>
        <end position="509"/>
    </location>
</feature>
<dbReference type="SMART" id="SM00086">
    <property type="entry name" value="PAC"/>
    <property type="match status" value="1"/>
</dbReference>
<evidence type="ECO:0000259" key="13">
    <source>
        <dbReference type="PROSITE" id="PS50112"/>
    </source>
</evidence>
<dbReference type="InterPro" id="IPR000700">
    <property type="entry name" value="PAS-assoc_C"/>
</dbReference>
<dbReference type="Pfam" id="PF02518">
    <property type="entry name" value="HATPase_c"/>
    <property type="match status" value="1"/>
</dbReference>
<feature type="transmembrane region" description="Helical" evidence="10">
    <location>
        <begin position="33"/>
        <end position="53"/>
    </location>
</feature>
<gene>
    <name evidence="15" type="ordered locus">Rcas_2469</name>
</gene>
<dbReference type="KEGG" id="rca:Rcas_2469"/>
<dbReference type="InterPro" id="IPR001789">
    <property type="entry name" value="Sig_transdc_resp-reg_receiver"/>
</dbReference>